<reference evidence="3" key="1">
    <citation type="submission" date="2025-08" db="UniProtKB">
        <authorList>
            <consortium name="RefSeq"/>
        </authorList>
    </citation>
    <scope>IDENTIFICATION</scope>
</reference>
<feature type="region of interest" description="Disordered" evidence="1">
    <location>
        <begin position="374"/>
        <end position="699"/>
    </location>
</feature>
<feature type="compositionally biased region" description="Basic and acidic residues" evidence="1">
    <location>
        <begin position="591"/>
        <end position="604"/>
    </location>
</feature>
<proteinExistence type="predicted"/>
<sequence>MSNNNVNNEKKKSLLAYKEKILQEIKYYDTRIEDFRANHKNNSYRDDDDSSGSDDELLQMIDTGPSVAQLKLKQEVMKTCLLATQELTSLTVLESQVNVLVDAPDIGREKPITEPGLWIEVTAECEIDLVNFTIHFYMHKPYRTFAPPSYRCLRVEPVRESDKLELDKSVLHTLKLPSDAVEVMKSYNAAFRSRRTTLSRLDKKFANALLMEKHPEGGYIFKCAGLLEVCWRLENKWSPVAPFHHKMKFDLEYMDESYIKIITQVHKQLLDPSLQTDERTLLLSKIITTCLEARGPIDTESDLESKTEKDEFEKRDSEVMAPPKSLPKKSKISKKRSLEEDGNIVKRIKNSDFDNLNTRKTKSVDEYSSAVKKMKGNDGVASVKNVQGSGFDDKSSKDGNIGDDNDEIVRKNVKGSVEEKSAKVKTKIAKDANIEEAGNTKTKSTQKESANGDNDKNVPKNKDAETNIAKDGSIKPKSKNPKEVGNTAEKNIKNKPKNKVNEVTEDNKDNNNAKKKSPKDTGNISAKNNNKPKNVDTINNNENNDNTTTKKKSPKDSGNTAVKTNNNKPKNVENINNDNTTTKKKLPLKNIENRNEKVNDENTGIKKKITKDSGNTGDKASNPKSTQNEQTDQKKLNLKTKSKISKEPSNIELSAKSKNHQKDIGNTNINTKSKSTDKKETDVASAKNDENIPSKDVDRQSKVVNKRSNVAITKNTKADLNSAVNPVNNKKSIASTKNDVAKKTSDINMKNKENTDVLNKDGDLIKKTTQKNATNRIKDKISTIIEKVPEKNIQNKLSNNIKTKTITIPKKKTSNELKMKTIIPKISSHRTSIKLPNDKVLKASNTGIKTGNINKDGGKPKSKIPQKKLSPISESSSKKNPLRISPRKMLPSFKTTVNVMKQKVMKTTSIPRLMKDSVTKSANK</sequence>
<organism evidence="2 3">
    <name type="scientific">Trichoplusia ni</name>
    <name type="common">Cabbage looper</name>
    <dbReference type="NCBI Taxonomy" id="7111"/>
    <lineage>
        <taxon>Eukaryota</taxon>
        <taxon>Metazoa</taxon>
        <taxon>Ecdysozoa</taxon>
        <taxon>Arthropoda</taxon>
        <taxon>Hexapoda</taxon>
        <taxon>Insecta</taxon>
        <taxon>Pterygota</taxon>
        <taxon>Neoptera</taxon>
        <taxon>Endopterygota</taxon>
        <taxon>Lepidoptera</taxon>
        <taxon>Glossata</taxon>
        <taxon>Ditrysia</taxon>
        <taxon>Noctuoidea</taxon>
        <taxon>Noctuidae</taxon>
        <taxon>Plusiinae</taxon>
        <taxon>Trichoplusia</taxon>
    </lineage>
</organism>
<dbReference type="OrthoDB" id="7441961at2759"/>
<dbReference type="RefSeq" id="XP_026747631.1">
    <property type="nucleotide sequence ID" value="XM_026891830.1"/>
</dbReference>
<keyword evidence="2" id="KW-1185">Reference proteome</keyword>
<protein>
    <submittedName>
        <fullName evidence="3">Uncharacterized protein</fullName>
    </submittedName>
</protein>
<feature type="compositionally biased region" description="Polar residues" evidence="1">
    <location>
        <begin position="612"/>
        <end position="630"/>
    </location>
</feature>
<dbReference type="GeneID" id="113508748"/>
<dbReference type="AlphaFoldDB" id="A0A7E5X534"/>
<feature type="compositionally biased region" description="Basic and acidic residues" evidence="1">
    <location>
        <begin position="674"/>
        <end position="699"/>
    </location>
</feature>
<dbReference type="Proteomes" id="UP000322000">
    <property type="component" value="Chromosome 3"/>
</dbReference>
<accession>A0A7E5X534</accession>
<gene>
    <name evidence="3" type="primary">LOC113508748</name>
</gene>
<evidence type="ECO:0000313" key="2">
    <source>
        <dbReference type="Proteomes" id="UP000322000"/>
    </source>
</evidence>
<evidence type="ECO:0000313" key="3">
    <source>
        <dbReference type="RefSeq" id="XP_026747631.1"/>
    </source>
</evidence>
<feature type="compositionally biased region" description="Basic residues" evidence="1">
    <location>
        <begin position="326"/>
        <end position="335"/>
    </location>
</feature>
<dbReference type="InParanoid" id="A0A7E5X534"/>
<feature type="compositionally biased region" description="Polar residues" evidence="1">
    <location>
        <begin position="520"/>
        <end position="532"/>
    </location>
</feature>
<feature type="compositionally biased region" description="Polar residues" evidence="1">
    <location>
        <begin position="439"/>
        <end position="452"/>
    </location>
</feature>
<evidence type="ECO:0000256" key="1">
    <source>
        <dbReference type="SAM" id="MobiDB-lite"/>
    </source>
</evidence>
<dbReference type="KEGG" id="tnl:113508748"/>
<feature type="compositionally biased region" description="Basic and acidic residues" evidence="1">
    <location>
        <begin position="303"/>
        <end position="318"/>
    </location>
</feature>
<feature type="region of interest" description="Disordered" evidence="1">
    <location>
        <begin position="846"/>
        <end position="890"/>
    </location>
</feature>
<name>A0A7E5X534_TRINI</name>
<feature type="compositionally biased region" description="Low complexity" evidence="1">
    <location>
        <begin position="535"/>
        <end position="547"/>
    </location>
</feature>
<feature type="compositionally biased region" description="Basic and acidic residues" evidence="1">
    <location>
        <begin position="499"/>
        <end position="512"/>
    </location>
</feature>
<feature type="compositionally biased region" description="Basic and acidic residues" evidence="1">
    <location>
        <begin position="453"/>
        <end position="465"/>
    </location>
</feature>
<feature type="compositionally biased region" description="Low complexity" evidence="1">
    <location>
        <begin position="559"/>
        <end position="580"/>
    </location>
</feature>
<feature type="compositionally biased region" description="Basic and acidic residues" evidence="1">
    <location>
        <begin position="416"/>
        <end position="433"/>
    </location>
</feature>
<feature type="region of interest" description="Disordered" evidence="1">
    <location>
        <begin position="298"/>
        <end position="339"/>
    </location>
</feature>